<keyword evidence="1" id="KW-0812">Transmembrane</keyword>
<name>A0A5J5DM19_9PERO</name>
<evidence type="ECO:0000313" key="3">
    <source>
        <dbReference type="Proteomes" id="UP000327493"/>
    </source>
</evidence>
<gene>
    <name evidence="2" type="ORF">FQN60_011611</name>
</gene>
<protein>
    <submittedName>
        <fullName evidence="2">Uncharacterized protein</fullName>
    </submittedName>
</protein>
<evidence type="ECO:0000256" key="1">
    <source>
        <dbReference type="SAM" id="Phobius"/>
    </source>
</evidence>
<keyword evidence="3" id="KW-1185">Reference proteome</keyword>
<feature type="transmembrane region" description="Helical" evidence="1">
    <location>
        <begin position="197"/>
        <end position="226"/>
    </location>
</feature>
<reference evidence="2 3" key="1">
    <citation type="submission" date="2019-08" db="EMBL/GenBank/DDBJ databases">
        <title>A chromosome-level genome assembly, high-density linkage maps, and genome scans reveal the genomic architecture of hybrid incompatibilities underlying speciation via character displacement in darters (Percidae: Etheostominae).</title>
        <authorList>
            <person name="Moran R.L."/>
            <person name="Catchen J.M."/>
            <person name="Fuller R.C."/>
        </authorList>
    </citation>
    <scope>NUCLEOTIDE SEQUENCE [LARGE SCALE GENOMIC DNA]</scope>
    <source>
        <strain evidence="2">EspeVRDwgs_2016</strain>
        <tissue evidence="2">Muscle</tissue>
    </source>
</reference>
<evidence type="ECO:0000313" key="2">
    <source>
        <dbReference type="EMBL" id="KAA8594476.1"/>
    </source>
</evidence>
<accession>A0A5J5DM19</accession>
<keyword evidence="1" id="KW-1133">Transmembrane helix</keyword>
<dbReference type="EMBL" id="VOFY01000002">
    <property type="protein sequence ID" value="KAA8594476.1"/>
    <property type="molecule type" value="Genomic_DNA"/>
</dbReference>
<organism evidence="2 3">
    <name type="scientific">Etheostoma spectabile</name>
    <name type="common">orangethroat darter</name>
    <dbReference type="NCBI Taxonomy" id="54343"/>
    <lineage>
        <taxon>Eukaryota</taxon>
        <taxon>Metazoa</taxon>
        <taxon>Chordata</taxon>
        <taxon>Craniata</taxon>
        <taxon>Vertebrata</taxon>
        <taxon>Euteleostomi</taxon>
        <taxon>Actinopterygii</taxon>
        <taxon>Neopterygii</taxon>
        <taxon>Teleostei</taxon>
        <taxon>Neoteleostei</taxon>
        <taxon>Acanthomorphata</taxon>
        <taxon>Eupercaria</taxon>
        <taxon>Perciformes</taxon>
        <taxon>Percoidei</taxon>
        <taxon>Percidae</taxon>
        <taxon>Etheostomatinae</taxon>
        <taxon>Etheostoma</taxon>
    </lineage>
</organism>
<dbReference type="AlphaFoldDB" id="A0A5J5DM19"/>
<comment type="caution">
    <text evidence="2">The sequence shown here is derived from an EMBL/GenBank/DDBJ whole genome shotgun (WGS) entry which is preliminary data.</text>
</comment>
<dbReference type="Proteomes" id="UP000327493">
    <property type="component" value="Chromosome 2"/>
</dbReference>
<sequence length="232" mass="25484">MTVHVKIRNAAVYILQAVGEGFFDCYCLQNQKLDAYMSTENKTPFYRRLGDTFQQIFMATNVSEKANKRLYFFRKLRNFNTDVISVDCEKGGWVLILLLACFPCRAILINTEPLLLAAKQSPEVARSVQMIGVEDGVCDCVANSLIKNAPEFLGCRTEIGLLGGNSIEPWLMSPLLLGYGPGGSWLLLGLLVDSCSWVLGLVVAGCSWVLCLVVAGCSRVLGLVVVGCSWAW</sequence>
<feature type="transmembrane region" description="Helical" evidence="1">
    <location>
        <begin position="170"/>
        <end position="191"/>
    </location>
</feature>
<proteinExistence type="predicted"/>
<keyword evidence="1" id="KW-0472">Membrane</keyword>